<evidence type="ECO:0000313" key="2">
    <source>
        <dbReference type="Proteomes" id="UP000499080"/>
    </source>
</evidence>
<evidence type="ECO:0000313" key="1">
    <source>
        <dbReference type="EMBL" id="GBN03280.1"/>
    </source>
</evidence>
<gene>
    <name evidence="1" type="ORF">AVEN_142223_1</name>
</gene>
<accession>A0A4Y2KMY6</accession>
<reference evidence="1 2" key="1">
    <citation type="journal article" date="2019" name="Sci. Rep.">
        <title>Orb-weaving spider Araneus ventricosus genome elucidates the spidroin gene catalogue.</title>
        <authorList>
            <person name="Kono N."/>
            <person name="Nakamura H."/>
            <person name="Ohtoshi R."/>
            <person name="Moran D.A.P."/>
            <person name="Shinohara A."/>
            <person name="Yoshida Y."/>
            <person name="Fujiwara M."/>
            <person name="Mori M."/>
            <person name="Tomita M."/>
            <person name="Arakawa K."/>
        </authorList>
    </citation>
    <scope>NUCLEOTIDE SEQUENCE [LARGE SCALE GENOMIC DNA]</scope>
</reference>
<evidence type="ECO:0008006" key="3">
    <source>
        <dbReference type="Google" id="ProtNLM"/>
    </source>
</evidence>
<dbReference type="AlphaFoldDB" id="A0A4Y2KMY6"/>
<keyword evidence="2" id="KW-1185">Reference proteome</keyword>
<dbReference type="EMBL" id="BGPR01004780">
    <property type="protein sequence ID" value="GBN03280.1"/>
    <property type="molecule type" value="Genomic_DNA"/>
</dbReference>
<dbReference type="Proteomes" id="UP000499080">
    <property type="component" value="Unassembled WGS sequence"/>
</dbReference>
<name>A0A4Y2KMY6_ARAVE</name>
<organism evidence="1 2">
    <name type="scientific">Araneus ventricosus</name>
    <name type="common">Orbweaver spider</name>
    <name type="synonym">Epeira ventricosa</name>
    <dbReference type="NCBI Taxonomy" id="182803"/>
    <lineage>
        <taxon>Eukaryota</taxon>
        <taxon>Metazoa</taxon>
        <taxon>Ecdysozoa</taxon>
        <taxon>Arthropoda</taxon>
        <taxon>Chelicerata</taxon>
        <taxon>Arachnida</taxon>
        <taxon>Araneae</taxon>
        <taxon>Araneomorphae</taxon>
        <taxon>Entelegynae</taxon>
        <taxon>Araneoidea</taxon>
        <taxon>Araneidae</taxon>
        <taxon>Araneus</taxon>
    </lineage>
</organism>
<proteinExistence type="predicted"/>
<protein>
    <recommendedName>
        <fullName evidence="3">DUF4817 domain-containing protein</fullName>
    </recommendedName>
</protein>
<comment type="caution">
    <text evidence="1">The sequence shown here is derived from an EMBL/GenBank/DDBJ whole genome shotgun (WGS) entry which is preliminary data.</text>
</comment>
<sequence>MDKYSTYIRVFLWSKHYENAKAVQQSWQEEFHNKHWPDKRAAVHMIDCDGWLHVMDGFQKRIADVLVKEGGTQLKKNLQKI</sequence>